<dbReference type="AlphaFoldDB" id="A0A9Q8LFQ9"/>
<dbReference type="PANTHER" id="PTHR42085">
    <property type="entry name" value="F-BOX DOMAIN-CONTAINING PROTEIN"/>
    <property type="match status" value="1"/>
</dbReference>
<evidence type="ECO:0000313" key="2">
    <source>
        <dbReference type="EMBL" id="UJO16579.1"/>
    </source>
</evidence>
<name>A0A9Q8LFQ9_PASFU</name>
<reference evidence="2" key="2">
    <citation type="journal article" date="2022" name="Microb. Genom.">
        <title>A chromosome-scale genome assembly of the tomato pathogen Cladosporium fulvum reveals a compartmentalized genome architecture and the presence of a dispensable chromosome.</title>
        <authorList>
            <person name="Zaccaron A.Z."/>
            <person name="Chen L.H."/>
            <person name="Samaras A."/>
            <person name="Stergiopoulos I."/>
        </authorList>
    </citation>
    <scope>NUCLEOTIDE SEQUENCE</scope>
    <source>
        <strain evidence="2">Race5_Kim</strain>
    </source>
</reference>
<accession>A0A9Q8LFQ9</accession>
<dbReference type="GeneID" id="71984104"/>
<dbReference type="OrthoDB" id="62952at2759"/>
<organism evidence="2 3">
    <name type="scientific">Passalora fulva</name>
    <name type="common">Tomato leaf mold</name>
    <name type="synonym">Cladosporium fulvum</name>
    <dbReference type="NCBI Taxonomy" id="5499"/>
    <lineage>
        <taxon>Eukaryota</taxon>
        <taxon>Fungi</taxon>
        <taxon>Dikarya</taxon>
        <taxon>Ascomycota</taxon>
        <taxon>Pezizomycotina</taxon>
        <taxon>Dothideomycetes</taxon>
        <taxon>Dothideomycetidae</taxon>
        <taxon>Mycosphaerellales</taxon>
        <taxon>Mycosphaerellaceae</taxon>
        <taxon>Fulvia</taxon>
    </lineage>
</organism>
<dbReference type="EMBL" id="CP090166">
    <property type="protein sequence ID" value="UJO16579.1"/>
    <property type="molecule type" value="Genomic_DNA"/>
</dbReference>
<evidence type="ECO:0000313" key="3">
    <source>
        <dbReference type="Proteomes" id="UP000756132"/>
    </source>
</evidence>
<dbReference type="KEGG" id="ffu:CLAFUR5_04226"/>
<gene>
    <name evidence="2" type="ORF">CLAFUR5_04226</name>
</gene>
<proteinExistence type="predicted"/>
<feature type="region of interest" description="Disordered" evidence="1">
    <location>
        <begin position="43"/>
        <end position="104"/>
    </location>
</feature>
<dbReference type="PANTHER" id="PTHR42085:SF2">
    <property type="entry name" value="F-BOX DOMAIN-CONTAINING PROTEIN"/>
    <property type="match status" value="1"/>
</dbReference>
<sequence>MVQRYGFAHVMRVRASGSLVRAIFSATAAFFLNTLALNTPANMTPKRKHEAAAVPSTAKRPRNTAEKNKKTEPKKTGRSTTVAKSKKSRNIRKDVKNGKPKTPGFFRLPPELRNRIYEDVLIEPGSKRTDVSSKVVEPALLLVCHKIRDEARPMWYLQNRFEITVMNCNAAKLIKFIARIDSISADAECDLLITLDGDRSRYNV</sequence>
<dbReference type="RefSeq" id="XP_047760945.1">
    <property type="nucleotide sequence ID" value="XM_047903374.1"/>
</dbReference>
<reference evidence="2" key="1">
    <citation type="submission" date="2021-12" db="EMBL/GenBank/DDBJ databases">
        <authorList>
            <person name="Zaccaron A."/>
            <person name="Stergiopoulos I."/>
        </authorList>
    </citation>
    <scope>NUCLEOTIDE SEQUENCE</scope>
    <source>
        <strain evidence="2">Race5_Kim</strain>
    </source>
</reference>
<evidence type="ECO:0000256" key="1">
    <source>
        <dbReference type="SAM" id="MobiDB-lite"/>
    </source>
</evidence>
<keyword evidence="3" id="KW-1185">Reference proteome</keyword>
<dbReference type="Proteomes" id="UP000756132">
    <property type="component" value="Chromosome 4"/>
</dbReference>
<feature type="compositionally biased region" description="Basic and acidic residues" evidence="1">
    <location>
        <begin position="63"/>
        <end position="75"/>
    </location>
</feature>
<dbReference type="InterPro" id="IPR038883">
    <property type="entry name" value="AN11006-like"/>
</dbReference>
<protein>
    <submittedName>
        <fullName evidence="2">Uncharacterized protein</fullName>
    </submittedName>
</protein>